<feature type="signal peptide" evidence="1">
    <location>
        <begin position="1"/>
        <end position="20"/>
    </location>
</feature>
<feature type="chain" id="PRO_5046201841" evidence="1">
    <location>
        <begin position="21"/>
        <end position="476"/>
    </location>
</feature>
<accession>A0ABV7JF80</accession>
<dbReference type="InterPro" id="IPR001478">
    <property type="entry name" value="PDZ"/>
</dbReference>
<dbReference type="PROSITE" id="PS50106">
    <property type="entry name" value="PDZ"/>
    <property type="match status" value="1"/>
</dbReference>
<proteinExistence type="predicted"/>
<evidence type="ECO:0000256" key="1">
    <source>
        <dbReference type="SAM" id="SignalP"/>
    </source>
</evidence>
<evidence type="ECO:0000313" key="4">
    <source>
        <dbReference type="Proteomes" id="UP001595526"/>
    </source>
</evidence>
<dbReference type="InterPro" id="IPR005151">
    <property type="entry name" value="Tail-specific_protease"/>
</dbReference>
<dbReference type="InterPro" id="IPR029045">
    <property type="entry name" value="ClpP/crotonase-like_dom_sf"/>
</dbReference>
<dbReference type="InterPro" id="IPR036034">
    <property type="entry name" value="PDZ_sf"/>
</dbReference>
<dbReference type="CDD" id="cd07561">
    <property type="entry name" value="Peptidase_S41_CPP_like"/>
    <property type="match status" value="1"/>
</dbReference>
<dbReference type="RefSeq" id="WP_379019789.1">
    <property type="nucleotide sequence ID" value="NZ_JBHRTA010000009.1"/>
</dbReference>
<dbReference type="PROSITE" id="PS51257">
    <property type="entry name" value="PROKAR_LIPOPROTEIN"/>
    <property type="match status" value="1"/>
</dbReference>
<dbReference type="Pfam" id="PF03572">
    <property type="entry name" value="Peptidase_S41"/>
    <property type="match status" value="1"/>
</dbReference>
<gene>
    <name evidence="3" type="ORF">ACFOET_03945</name>
</gene>
<feature type="domain" description="PDZ" evidence="2">
    <location>
        <begin position="111"/>
        <end position="172"/>
    </location>
</feature>
<dbReference type="SUPFAM" id="SSF50156">
    <property type="entry name" value="PDZ domain-like"/>
    <property type="match status" value="1"/>
</dbReference>
<dbReference type="SMART" id="SM00228">
    <property type="entry name" value="PDZ"/>
    <property type="match status" value="1"/>
</dbReference>
<dbReference type="PANTHER" id="PTHR32060">
    <property type="entry name" value="TAIL-SPECIFIC PROTEASE"/>
    <property type="match status" value="1"/>
</dbReference>
<comment type="caution">
    <text evidence="3">The sequence shown here is derived from an EMBL/GenBank/DDBJ whole genome shotgun (WGS) entry which is preliminary data.</text>
</comment>
<protein>
    <submittedName>
        <fullName evidence="3">S41 family peptidase</fullName>
    </submittedName>
</protein>
<dbReference type="Proteomes" id="UP001595526">
    <property type="component" value="Unassembled WGS sequence"/>
</dbReference>
<reference evidence="4" key="1">
    <citation type="journal article" date="2019" name="Int. J. Syst. Evol. Microbiol.">
        <title>The Global Catalogue of Microorganisms (GCM) 10K type strain sequencing project: providing services to taxonomists for standard genome sequencing and annotation.</title>
        <authorList>
            <consortium name="The Broad Institute Genomics Platform"/>
            <consortium name="The Broad Institute Genome Sequencing Center for Infectious Disease"/>
            <person name="Wu L."/>
            <person name="Ma J."/>
        </authorList>
    </citation>
    <scope>NUCLEOTIDE SEQUENCE [LARGE SCALE GENOMIC DNA]</scope>
    <source>
        <strain evidence="4">KCTC 52416</strain>
    </source>
</reference>
<dbReference type="Gene3D" id="2.30.42.10">
    <property type="match status" value="1"/>
</dbReference>
<dbReference type="Gene3D" id="3.90.226.10">
    <property type="entry name" value="2-enoyl-CoA Hydratase, Chain A, domain 1"/>
    <property type="match status" value="1"/>
</dbReference>
<evidence type="ECO:0000313" key="3">
    <source>
        <dbReference type="EMBL" id="MFC3196758.1"/>
    </source>
</evidence>
<name>A0ABV7JF80_9SPHI</name>
<dbReference type="SMART" id="SM00245">
    <property type="entry name" value="TSPc"/>
    <property type="match status" value="1"/>
</dbReference>
<dbReference type="EMBL" id="JBHRTA010000009">
    <property type="protein sequence ID" value="MFC3196758.1"/>
    <property type="molecule type" value="Genomic_DNA"/>
</dbReference>
<dbReference type="PANTHER" id="PTHR32060:SF30">
    <property type="entry name" value="CARBOXY-TERMINAL PROCESSING PROTEASE CTPA"/>
    <property type="match status" value="1"/>
</dbReference>
<sequence>MKTINLKFLVALLAMGTAIMACKRDTVVPQIERPDRPETEEDLLKDSVYIYTYKFYLWQQDLPNWFSDVRGNTERYNSADAVLETLKGYARSENGDRLDRFSFLDRWGTVNAEIQLGLAGSFGIDVRYQNETDLYIKDVEIGSPAYAAGVRRGWQVLSINGNSNLSQTSLERDNFAYIFDALDRPTISLRLRKPNGEEVSVNLNRESYQVQPITAHRVFSLGSKNVGYFAFSTFISMFSERGSPTYVKTQLDQLMAQFEEAGVKEMIVDLRYNGGGAVITAEYLSNLLVPAAANNKLMFTSKINETLSESEEWATLFAPVYFNKVNSLNLNRIYFLVTEGTASASELLINNLRPHMDVKLIGEYRTYGKPVGFFAWDILGVDLYAVSFQTFNSTGYGDYFSGMEVDKIVFDDLKRDFGDAEEGMIAEALYHARTGRFSPDDSALQMRIQGKIAGRTSNGLNRELDQRSSKGMYVFD</sequence>
<keyword evidence="1" id="KW-0732">Signal</keyword>
<dbReference type="CDD" id="cd00136">
    <property type="entry name" value="PDZ_canonical"/>
    <property type="match status" value="1"/>
</dbReference>
<evidence type="ECO:0000259" key="2">
    <source>
        <dbReference type="PROSITE" id="PS50106"/>
    </source>
</evidence>
<organism evidence="3 4">
    <name type="scientific">Parapedobacter deserti</name>
    <dbReference type="NCBI Taxonomy" id="1912957"/>
    <lineage>
        <taxon>Bacteria</taxon>
        <taxon>Pseudomonadati</taxon>
        <taxon>Bacteroidota</taxon>
        <taxon>Sphingobacteriia</taxon>
        <taxon>Sphingobacteriales</taxon>
        <taxon>Sphingobacteriaceae</taxon>
        <taxon>Parapedobacter</taxon>
    </lineage>
</organism>
<dbReference type="SUPFAM" id="SSF52096">
    <property type="entry name" value="ClpP/crotonase"/>
    <property type="match status" value="1"/>
</dbReference>
<dbReference type="Gene3D" id="3.30.750.170">
    <property type="match status" value="1"/>
</dbReference>
<keyword evidence="4" id="KW-1185">Reference proteome</keyword>